<dbReference type="Proteomes" id="UP000685013">
    <property type="component" value="Chromosome 3"/>
</dbReference>
<proteinExistence type="predicted"/>
<sequence>MNATTYAFFTILDYAVNIHSHSSTAKVYRKQILSSAINTNPYSIDLVGGDPADSKRLAFCRLNSFKSKQSHPLNLSLLLTKI</sequence>
<comment type="caution">
    <text evidence="1">The sequence shown here is derived from an EMBL/GenBank/DDBJ whole genome shotgun (WGS) entry which is preliminary data.</text>
</comment>
<reference evidence="1 2" key="1">
    <citation type="journal article" date="2021" name="Hortic Res">
        <title>The domestication of Cucurbita argyrosperma as revealed by the genome of its wild relative.</title>
        <authorList>
            <person name="Barrera-Redondo J."/>
            <person name="Sanchez-de la Vega G."/>
            <person name="Aguirre-Liguori J.A."/>
            <person name="Castellanos-Morales G."/>
            <person name="Gutierrez-Guerrero Y.T."/>
            <person name="Aguirre-Dugua X."/>
            <person name="Aguirre-Planter E."/>
            <person name="Tenaillon M.I."/>
            <person name="Lira-Saade R."/>
            <person name="Eguiarte L.E."/>
        </authorList>
    </citation>
    <scope>NUCLEOTIDE SEQUENCE [LARGE SCALE GENOMIC DNA]</scope>
    <source>
        <strain evidence="1">JBR-2021</strain>
    </source>
</reference>
<dbReference type="EMBL" id="JAGKQH010000003">
    <property type="protein sequence ID" value="KAG6603317.1"/>
    <property type="molecule type" value="Genomic_DNA"/>
</dbReference>
<dbReference type="AlphaFoldDB" id="A0AAV6NUP8"/>
<protein>
    <submittedName>
        <fullName evidence="1">Uncharacterized protein</fullName>
    </submittedName>
</protein>
<accession>A0AAV6NUP8</accession>
<gene>
    <name evidence="1" type="ORF">SDJN03_03926</name>
</gene>
<evidence type="ECO:0000313" key="2">
    <source>
        <dbReference type="Proteomes" id="UP000685013"/>
    </source>
</evidence>
<organism evidence="1 2">
    <name type="scientific">Cucurbita argyrosperma subsp. sororia</name>
    <dbReference type="NCBI Taxonomy" id="37648"/>
    <lineage>
        <taxon>Eukaryota</taxon>
        <taxon>Viridiplantae</taxon>
        <taxon>Streptophyta</taxon>
        <taxon>Embryophyta</taxon>
        <taxon>Tracheophyta</taxon>
        <taxon>Spermatophyta</taxon>
        <taxon>Magnoliopsida</taxon>
        <taxon>eudicotyledons</taxon>
        <taxon>Gunneridae</taxon>
        <taxon>Pentapetalae</taxon>
        <taxon>rosids</taxon>
        <taxon>fabids</taxon>
        <taxon>Cucurbitales</taxon>
        <taxon>Cucurbitaceae</taxon>
        <taxon>Cucurbiteae</taxon>
        <taxon>Cucurbita</taxon>
    </lineage>
</organism>
<evidence type="ECO:0000313" key="1">
    <source>
        <dbReference type="EMBL" id="KAG6603317.1"/>
    </source>
</evidence>
<name>A0AAV6NUP8_9ROSI</name>
<feature type="non-terminal residue" evidence="1">
    <location>
        <position position="1"/>
    </location>
</feature>
<keyword evidence="2" id="KW-1185">Reference proteome</keyword>